<proteinExistence type="predicted"/>
<dbReference type="InParanoid" id="Q89XF1"/>
<sequence length="260" mass="27944">MRSPRFGGGRRGQISPLDLPVQRLRVALGEHRRHVELAGLEVITAFPVGQSLHGDVLRMLVHFARQRDQEVAIVGPVNTEPAISIFGALHQIGRDVVVELHVLRVRPAVEIGPGEVTERLLRRAHEGAVLDMVEKQILLARAGLLHPHQPLRVAGEAEAGPVALLGLQLRHPLAVPRPGLPFDVEILAVLHVLLDPGGAVGRGEGEIGIVGEDVVRRRARGGKCGGGGEHHGKRQPWRGAAECSHGKNPQKIGRDAASII</sequence>
<name>Q89XF1_BRADU</name>
<dbReference type="Proteomes" id="UP000002526">
    <property type="component" value="Chromosome"/>
</dbReference>
<reference evidence="3" key="1">
    <citation type="journal article" date="2002" name="DNA Res.">
        <title>Complete genomic sequence of nitrogen-fixing symbiotic bacterium Bradyrhizobium japonicum USDA110.</title>
        <authorList>
            <person name="Kaneko T."/>
            <person name="Nakamura Y."/>
            <person name="Sato S."/>
            <person name="Minamisawa K."/>
            <person name="Uchiumi T."/>
            <person name="Sasamoto S."/>
            <person name="Watanabe A."/>
            <person name="Idesawa K."/>
            <person name="Iriguchi M."/>
            <person name="Kawashima K."/>
            <person name="Kohara M."/>
            <person name="Matsumoto M."/>
            <person name="Shimpo S."/>
            <person name="Tsuruoka H."/>
            <person name="Wada T."/>
            <person name="Yamada M."/>
            <person name="Tabata S."/>
        </authorList>
    </citation>
    <scope>NUCLEOTIDE SEQUENCE [LARGE SCALE GENOMIC DNA]</scope>
    <source>
        <strain evidence="3">JCM 10833 / BCRC 13528 / IAM 13628 / NBRC 14792 / USDA 110</strain>
    </source>
</reference>
<feature type="region of interest" description="Disordered" evidence="1">
    <location>
        <begin position="221"/>
        <end position="260"/>
    </location>
</feature>
<organism evidence="2 3">
    <name type="scientific">Bradyrhizobium diazoefficiens (strain JCM 10833 / BCRC 13528 / IAM 13628 / NBRC 14792 / USDA 110)</name>
    <dbReference type="NCBI Taxonomy" id="224911"/>
    <lineage>
        <taxon>Bacteria</taxon>
        <taxon>Pseudomonadati</taxon>
        <taxon>Pseudomonadota</taxon>
        <taxon>Alphaproteobacteria</taxon>
        <taxon>Hyphomicrobiales</taxon>
        <taxon>Nitrobacteraceae</taxon>
        <taxon>Bradyrhizobium</taxon>
    </lineage>
</organism>
<dbReference type="EnsemblBacteria" id="BAC45628">
    <property type="protein sequence ID" value="BAC45628"/>
    <property type="gene ID" value="BAC45628"/>
</dbReference>
<dbReference type="KEGG" id="bja:bll0363"/>
<dbReference type="HOGENOM" id="CLU_1068199_0_0_5"/>
<evidence type="ECO:0000313" key="2">
    <source>
        <dbReference type="EMBL" id="BAC45628.1"/>
    </source>
</evidence>
<accession>Q89XF1</accession>
<dbReference type="EMBL" id="BA000040">
    <property type="protein sequence ID" value="BAC45628.1"/>
    <property type="molecule type" value="Genomic_DNA"/>
</dbReference>
<protein>
    <submittedName>
        <fullName evidence="2">Bll0363 protein</fullName>
    </submittedName>
</protein>
<gene>
    <name evidence="2" type="ordered locus">bll0363</name>
</gene>
<evidence type="ECO:0000256" key="1">
    <source>
        <dbReference type="SAM" id="MobiDB-lite"/>
    </source>
</evidence>
<keyword evidence="3" id="KW-1185">Reference proteome</keyword>
<evidence type="ECO:0000313" key="3">
    <source>
        <dbReference type="Proteomes" id="UP000002526"/>
    </source>
</evidence>
<dbReference type="AlphaFoldDB" id="Q89XF1"/>
<dbReference type="OrthoDB" id="9838999at2"/>